<dbReference type="InterPro" id="IPR032710">
    <property type="entry name" value="NTF2-like_dom_sf"/>
</dbReference>
<dbReference type="RefSeq" id="WP_127804658.1">
    <property type="nucleotide sequence ID" value="NZ_SACY01000004.1"/>
</dbReference>
<evidence type="ECO:0000313" key="1">
    <source>
        <dbReference type="EMBL" id="RVU24103.1"/>
    </source>
</evidence>
<dbReference type="Gene3D" id="3.10.450.50">
    <property type="match status" value="1"/>
</dbReference>
<organism evidence="1 2">
    <name type="scientific">Sandaracinomonas limnophila</name>
    <dbReference type="NCBI Taxonomy" id="1862386"/>
    <lineage>
        <taxon>Bacteria</taxon>
        <taxon>Pseudomonadati</taxon>
        <taxon>Bacteroidota</taxon>
        <taxon>Cytophagia</taxon>
        <taxon>Cytophagales</taxon>
        <taxon>Flectobacillaceae</taxon>
        <taxon>Sandaracinomonas</taxon>
    </lineage>
</organism>
<protein>
    <recommendedName>
        <fullName evidence="3">Lumazine-binding protein</fullName>
    </recommendedName>
</protein>
<dbReference type="Proteomes" id="UP000282832">
    <property type="component" value="Unassembled WGS sequence"/>
</dbReference>
<dbReference type="SUPFAM" id="SSF54427">
    <property type="entry name" value="NTF2-like"/>
    <property type="match status" value="1"/>
</dbReference>
<sequence>MKKTVTQPLAHWLTLQPQGLKLLAHWLTLQPQGLKLLAYLLTCLLFACSNLNAQTNTADSDKIKSVILKTFAAMKSVDSVALKSCFTPNAVLNISTIRPEGNMVREVPSSKFIQNVMTRKPGDMDERVVSWGNISIDNEIASAWVPYEFYLKEKFSHKGVDVFILVKSGDEWKIQTLLYNMQKN</sequence>
<keyword evidence="2" id="KW-1185">Reference proteome</keyword>
<evidence type="ECO:0000313" key="2">
    <source>
        <dbReference type="Proteomes" id="UP000282832"/>
    </source>
</evidence>
<gene>
    <name evidence="1" type="ORF">EOJ36_09245</name>
</gene>
<dbReference type="OrthoDB" id="117186at2"/>
<dbReference type="EMBL" id="SACY01000004">
    <property type="protein sequence ID" value="RVU24103.1"/>
    <property type="molecule type" value="Genomic_DNA"/>
</dbReference>
<dbReference type="AlphaFoldDB" id="A0A437PP88"/>
<dbReference type="InterPro" id="IPR039437">
    <property type="entry name" value="FrzH/put_lumazine-bd"/>
</dbReference>
<proteinExistence type="predicted"/>
<comment type="caution">
    <text evidence="1">The sequence shown here is derived from an EMBL/GenBank/DDBJ whole genome shotgun (WGS) entry which is preliminary data.</text>
</comment>
<dbReference type="Pfam" id="PF12893">
    <property type="entry name" value="Lumazine_bd_2"/>
    <property type="match status" value="1"/>
</dbReference>
<accession>A0A437PP88</accession>
<name>A0A437PP88_9BACT</name>
<reference evidence="1 2" key="1">
    <citation type="submission" date="2019-01" db="EMBL/GenBank/DDBJ databases">
        <authorList>
            <person name="Chen W.-M."/>
        </authorList>
    </citation>
    <scope>NUCLEOTIDE SEQUENCE [LARGE SCALE GENOMIC DNA]</scope>
    <source>
        <strain evidence="1 2">FSY-15</strain>
    </source>
</reference>
<evidence type="ECO:0008006" key="3">
    <source>
        <dbReference type="Google" id="ProtNLM"/>
    </source>
</evidence>